<proteinExistence type="predicted"/>
<organism evidence="1 2">
    <name type="scientific">Phytophthora megakarya</name>
    <dbReference type="NCBI Taxonomy" id="4795"/>
    <lineage>
        <taxon>Eukaryota</taxon>
        <taxon>Sar</taxon>
        <taxon>Stramenopiles</taxon>
        <taxon>Oomycota</taxon>
        <taxon>Peronosporomycetes</taxon>
        <taxon>Peronosporales</taxon>
        <taxon>Peronosporaceae</taxon>
        <taxon>Phytophthora</taxon>
    </lineage>
</organism>
<dbReference type="EMBL" id="NBNE01018258">
    <property type="protein sequence ID" value="OWY92353.1"/>
    <property type="molecule type" value="Genomic_DNA"/>
</dbReference>
<dbReference type="AlphaFoldDB" id="A0A225UHA7"/>
<keyword evidence="2" id="KW-1185">Reference proteome</keyword>
<protein>
    <submittedName>
        <fullName evidence="1">Uncharacterized protein</fullName>
    </submittedName>
</protein>
<name>A0A225UHA7_9STRA</name>
<evidence type="ECO:0000313" key="2">
    <source>
        <dbReference type="Proteomes" id="UP000198211"/>
    </source>
</evidence>
<comment type="caution">
    <text evidence="1">The sequence shown here is derived from an EMBL/GenBank/DDBJ whole genome shotgun (WGS) entry which is preliminary data.</text>
</comment>
<dbReference type="Proteomes" id="UP000198211">
    <property type="component" value="Unassembled WGS sequence"/>
</dbReference>
<gene>
    <name evidence="1" type="ORF">PHMEG_00038687</name>
</gene>
<evidence type="ECO:0000313" key="1">
    <source>
        <dbReference type="EMBL" id="OWY92353.1"/>
    </source>
</evidence>
<sequence>MKGDGTDACTSYGLSTHEGEINTGTHGLIATDYALEGEINTGTHGLDATERIEGESDYRGLHLESKHKGEINAGTHGLIAMAHMRNEEGESDYRDLNGKEEDCIQGRPMTNRYGRLFTEAELDKLEQGVYGDAREEPEGYDKELEERLYPLDEVELQRRIKANAEARRAPSMEELSVTLGIPVTTLEKTKDVSRGELSTPEYWTEWYSQTLAKSGEAKRANRDFKGVLDEKVEMKEGSTVVTTSNVDGVNYVPERSELEKDVMRNVCAGLTEAKSRKSVKIVSPAIGWYDTISFRWRSVVRQILYGELKKEIQ</sequence>
<feature type="non-terminal residue" evidence="1">
    <location>
        <position position="313"/>
    </location>
</feature>
<accession>A0A225UHA7</accession>
<reference evidence="2" key="1">
    <citation type="submission" date="2017-03" db="EMBL/GenBank/DDBJ databases">
        <title>Phytopthora megakarya and P. palmivora, two closely related causual agents of cacao black pod achieved similar genome size and gene model numbers by different mechanisms.</title>
        <authorList>
            <person name="Ali S."/>
            <person name="Shao J."/>
            <person name="Larry D.J."/>
            <person name="Kronmiller B."/>
            <person name="Shen D."/>
            <person name="Strem M.D."/>
            <person name="Melnick R.L."/>
            <person name="Guiltinan M.J."/>
            <person name="Tyler B.M."/>
            <person name="Meinhardt L.W."/>
            <person name="Bailey B.A."/>
        </authorList>
    </citation>
    <scope>NUCLEOTIDE SEQUENCE [LARGE SCALE GENOMIC DNA]</scope>
    <source>
        <strain evidence="2">zdho120</strain>
    </source>
</reference>
<dbReference type="OrthoDB" id="121113at2759"/>